<dbReference type="EMBL" id="BARU01012148">
    <property type="protein sequence ID" value="GAH37640.1"/>
    <property type="molecule type" value="Genomic_DNA"/>
</dbReference>
<gene>
    <name evidence="2" type="ORF">S03H2_22533</name>
</gene>
<dbReference type="GO" id="GO:0046983">
    <property type="term" value="F:protein dimerization activity"/>
    <property type="evidence" value="ECO:0007669"/>
    <property type="project" value="InterPro"/>
</dbReference>
<protein>
    <recommendedName>
        <fullName evidence="1">Erythronate-4-phosphate dehydrogenase dimerisation domain-containing protein</fullName>
    </recommendedName>
</protein>
<comment type="caution">
    <text evidence="2">The sequence shown here is derived from an EMBL/GenBank/DDBJ whole genome shotgun (WGS) entry which is preliminary data.</text>
</comment>
<dbReference type="Gene3D" id="3.30.1370.170">
    <property type="match status" value="1"/>
</dbReference>
<evidence type="ECO:0000313" key="2">
    <source>
        <dbReference type="EMBL" id="GAH37640.1"/>
    </source>
</evidence>
<dbReference type="Pfam" id="PF11890">
    <property type="entry name" value="DUF3410"/>
    <property type="match status" value="1"/>
</dbReference>
<sequence length="115" mass="13100">MCEHFGLDPKFDAESFLPPPAASEIRVDLDAGDTQNVIHETVQQVYAINRDDFNTREILMTPAGQRGKFFDDLRKNYPARREFQNTRVVLDTESKKNLSKKLKGVGFQIANLQSV</sequence>
<dbReference type="AlphaFoldDB" id="X1FYM3"/>
<accession>X1FYM3</accession>
<evidence type="ECO:0000259" key="1">
    <source>
        <dbReference type="Pfam" id="PF11890"/>
    </source>
</evidence>
<dbReference type="InterPro" id="IPR038251">
    <property type="entry name" value="PdxB_dimer_sf"/>
</dbReference>
<reference evidence="2" key="1">
    <citation type="journal article" date="2014" name="Front. Microbiol.">
        <title>High frequency of phylogenetically diverse reductive dehalogenase-homologous genes in deep subseafloor sedimentary metagenomes.</title>
        <authorList>
            <person name="Kawai M."/>
            <person name="Futagami T."/>
            <person name="Toyoda A."/>
            <person name="Takaki Y."/>
            <person name="Nishi S."/>
            <person name="Hori S."/>
            <person name="Arai W."/>
            <person name="Tsubouchi T."/>
            <person name="Morono Y."/>
            <person name="Uchiyama I."/>
            <person name="Ito T."/>
            <person name="Fujiyama A."/>
            <person name="Inagaki F."/>
            <person name="Takami H."/>
        </authorList>
    </citation>
    <scope>NUCLEOTIDE SEQUENCE</scope>
    <source>
        <strain evidence="2">Expedition CK06-06</strain>
    </source>
</reference>
<dbReference type="InterPro" id="IPR024531">
    <property type="entry name" value="Erythronate-4-P_DHase_dimer"/>
</dbReference>
<feature type="domain" description="Erythronate-4-phosphate dehydrogenase dimerisation" evidence="1">
    <location>
        <begin position="16"/>
        <end position="100"/>
    </location>
</feature>
<organism evidence="2">
    <name type="scientific">marine sediment metagenome</name>
    <dbReference type="NCBI Taxonomy" id="412755"/>
    <lineage>
        <taxon>unclassified sequences</taxon>
        <taxon>metagenomes</taxon>
        <taxon>ecological metagenomes</taxon>
    </lineage>
</organism>
<proteinExistence type="predicted"/>
<name>X1FYM3_9ZZZZ</name>